<dbReference type="EMBL" id="UZAL01040673">
    <property type="protein sequence ID" value="VDP77395.1"/>
    <property type="molecule type" value="Genomic_DNA"/>
</dbReference>
<dbReference type="PANTHER" id="PTHR46426:SF1">
    <property type="entry name" value="PROTEIN DISULFIDE-ISOMERASE TMX3"/>
    <property type="match status" value="1"/>
</dbReference>
<evidence type="ECO:0000256" key="3">
    <source>
        <dbReference type="ARBA" id="ARBA00022989"/>
    </source>
</evidence>
<dbReference type="GO" id="GO:0016020">
    <property type="term" value="C:membrane"/>
    <property type="evidence" value="ECO:0007669"/>
    <property type="project" value="UniProtKB-SubCell"/>
</dbReference>
<proteinExistence type="predicted"/>
<evidence type="ECO:0000313" key="5">
    <source>
        <dbReference type="EMBL" id="VDP77395.1"/>
    </source>
</evidence>
<comment type="subcellular location">
    <subcellularLocation>
        <location evidence="1">Membrane</location>
        <topology evidence="1">Single-pass membrane protein</topology>
    </subcellularLocation>
</comment>
<organism evidence="5 6">
    <name type="scientific">Schistosoma mattheei</name>
    <dbReference type="NCBI Taxonomy" id="31246"/>
    <lineage>
        <taxon>Eukaryota</taxon>
        <taxon>Metazoa</taxon>
        <taxon>Spiralia</taxon>
        <taxon>Lophotrochozoa</taxon>
        <taxon>Platyhelminthes</taxon>
        <taxon>Trematoda</taxon>
        <taxon>Digenea</taxon>
        <taxon>Strigeidida</taxon>
        <taxon>Schistosomatoidea</taxon>
        <taxon>Schistosomatidae</taxon>
        <taxon>Schistosoma</taxon>
    </lineage>
</organism>
<evidence type="ECO:0000313" key="6">
    <source>
        <dbReference type="Proteomes" id="UP000269396"/>
    </source>
</evidence>
<reference evidence="5 6" key="1">
    <citation type="submission" date="2018-11" db="EMBL/GenBank/DDBJ databases">
        <authorList>
            <consortium name="Pathogen Informatics"/>
        </authorList>
    </citation>
    <scope>NUCLEOTIDE SEQUENCE [LARGE SCALE GENOMIC DNA]</scope>
    <source>
        <strain>Denwood</strain>
        <strain evidence="6">Zambia</strain>
    </source>
</reference>
<keyword evidence="4" id="KW-0472">Membrane</keyword>
<dbReference type="InterPro" id="IPR052250">
    <property type="entry name" value="PDI_TMX3"/>
</dbReference>
<evidence type="ECO:0000256" key="4">
    <source>
        <dbReference type="ARBA" id="ARBA00023136"/>
    </source>
</evidence>
<gene>
    <name evidence="5" type="ORF">SMTD_LOCUS18543</name>
</gene>
<keyword evidence="2" id="KW-0812">Transmembrane</keyword>
<dbReference type="AlphaFoldDB" id="A0A183PW07"/>
<dbReference type="PANTHER" id="PTHR46426">
    <property type="entry name" value="PROTEIN DISULFIDE-ISOMERASE TMX3"/>
    <property type="match status" value="1"/>
</dbReference>
<name>A0A183PW07_9TREM</name>
<dbReference type="STRING" id="31246.A0A183PW07"/>
<evidence type="ECO:0000256" key="2">
    <source>
        <dbReference type="ARBA" id="ARBA00022692"/>
    </source>
</evidence>
<keyword evidence="3" id="KW-1133">Transmembrane helix</keyword>
<keyword evidence="6" id="KW-1185">Reference proteome</keyword>
<sequence length="134" mass="15245">MRTAGESNARMKRPSSAFRVLEFGRNLALKRLPHIIRYFQLAWTNGIESLENLAMRTITVPNFIVLNPVTHELFVYLSNHYSSSSLLFDENNLINFLMLINDGKIKGIGGNTIAIRLQRLGYNFLIGFSVSLLK</sequence>
<dbReference type="GO" id="GO:0005783">
    <property type="term" value="C:endoplasmic reticulum"/>
    <property type="evidence" value="ECO:0007669"/>
    <property type="project" value="TreeGrafter"/>
</dbReference>
<evidence type="ECO:0000256" key="1">
    <source>
        <dbReference type="ARBA" id="ARBA00004167"/>
    </source>
</evidence>
<dbReference type="Proteomes" id="UP000269396">
    <property type="component" value="Unassembled WGS sequence"/>
</dbReference>
<protein>
    <submittedName>
        <fullName evidence="5">Uncharacterized protein</fullName>
    </submittedName>
</protein>
<accession>A0A183PW07</accession>